<dbReference type="InterPro" id="IPR040401">
    <property type="entry name" value="CCDC162"/>
</dbReference>
<proteinExistence type="predicted"/>
<protein>
    <submittedName>
        <fullName evidence="3">Uncharacterized protein</fullName>
    </submittedName>
</protein>
<evidence type="ECO:0000313" key="4">
    <source>
        <dbReference type="Proteomes" id="UP000232323"/>
    </source>
</evidence>
<dbReference type="PANTHER" id="PTHR33331:SF13">
    <property type="entry name" value="COILED-COIL DOMAIN CONTAINING 162"/>
    <property type="match status" value="1"/>
</dbReference>
<sequence length="1484" mass="161309">MEFVNSARESAAIDTLPIKLELFHRYINAFLTALTPAAVKHDLAECCRVIAVLMIGSTGGVGHNWGLKISKDGHQLISKPEPGPFFDGLEGADRLHCLVLEYGPMWQAVNFEIADKPGDSDPMHWAPGIAAIPSGFMLPDLNGNARLDLMWQVPSQWDVLSVTCFEEAAMGESSPEGPSMLPETVQLDGLSLLEGGLKLGQLLIFMLRAVLFEAALLAPALDLARGSDLTRHNTHQAAIYSSIHDSHSHSISTESSARQSLHPPPLTGLAMYRAVEARVIASLQPFLPGALMAPALITLHGRMQYLVEVGKGKGPKEAPSFSRSIPLPSAIKFMQKEVSLHALTHITAIARARDALAGVPAKEPAWRLTGALEYAAARAAASPELRLNIMEGAALRLQNAERIAIHNEINRLHLLTERVVAECCPSFSTHPLKAQEITEYLLHGVWSHDRIRDALAWRSMLMDQPELYPFRPAHEGHYLRRFHRPLPLHLNLLPPTASAKAFFELHYQNAVLQRAEAYVREAESAYNARRSGHEEEESVVKVKTSGSAMSEGKPGWLSSSPAWPSPEARVIEAALVIMKQALDMQGIQISLLRLSEDCDKLAGLTSSLSATSSIPTSNGLHTFITQCTPFSCLLSPTADSPQGGHAVQALRELSSLLAPENQSNAVQTVVSTAVSPAVQSLVRKLFNVRRRGNGNSASLSTDDAVFEFSSDELSRWMMEATAQITADARSALRSMGSAMVWERKAVHDFCGTLQATVADLGTDVESFMRRQAIKIETQVVDRAMLLLSELHEMRRTCSRYQEDSRRSLELSYIEAQKQWGDKMDEVKNALLVSQTNCIAMKADMYKSALEALLEVRREALNKAFGVDDVQREAGAEIMRMMQVESQLEAVQAEVLDMQRAMVKVQTWFKMRSNAFQTACMREVLRARDKVQGMEAAMWEERERSELAIEQLSSQLAATQADLEVANASLAKSTTDLVHARASNKKLMAWRVSELPRTEALRIQLAEARSSREAASKAGYAVASERFRMLERHQKLTLTLVTSKVGNSGGSSPRQSRRTDSPGSKKAAAPGRDEELPVHNARRDGLGSNQDLDQQSSGMLLLEHCELPIEEGLNDGGGSQRMPTAFKIMAMQQAWDVQRGELRSQVEELRKELQEERSAKNELFERFMTGTAGTARGSAAAAAATAGWQSDQGLEGLPQASAERLDPQALSTPEIHGMVNSRSEGGTALAMQLDILGRRHAQLCRDTELVVEERDALRRVLVAVRLAAPELAAALGISKTVDSTGSTAAGGPNMMPPSLNQKFQAPKQLQHHSGQPVMPTESLSQTRVPDHAQTSPTSEEANGVNSRLPSSTMQGHGGSTVKVPLRTTNISLTPGTVNASQLALQTPATRPASDTYAPAGGLSVPLSTAEAPTHHNVRPTSARRPLSNDLKATDGGSAAASVAVSSRTSADNADTSGTAAKRKSQLEVVGSSTQSTPMLSPRRML</sequence>
<feature type="coiled-coil region" evidence="1">
    <location>
        <begin position="941"/>
        <end position="968"/>
    </location>
</feature>
<evidence type="ECO:0000313" key="3">
    <source>
        <dbReference type="EMBL" id="GAX75359.1"/>
    </source>
</evidence>
<keyword evidence="1" id="KW-0175">Coiled coil</keyword>
<accession>A0A250WXD7</accession>
<feature type="compositionally biased region" description="Low complexity" evidence="2">
    <location>
        <begin position="1432"/>
        <end position="1450"/>
    </location>
</feature>
<feature type="compositionally biased region" description="Polar residues" evidence="2">
    <location>
        <begin position="1320"/>
        <end position="1353"/>
    </location>
</feature>
<feature type="region of interest" description="Disordered" evidence="2">
    <location>
        <begin position="536"/>
        <end position="560"/>
    </location>
</feature>
<feature type="region of interest" description="Disordered" evidence="2">
    <location>
        <begin position="1039"/>
        <end position="1092"/>
    </location>
</feature>
<reference evidence="3 4" key="1">
    <citation type="submission" date="2017-08" db="EMBL/GenBank/DDBJ databases">
        <title>Acidophilic green algal genome provides insights into adaptation to an acidic environment.</title>
        <authorList>
            <person name="Hirooka S."/>
            <person name="Hirose Y."/>
            <person name="Kanesaki Y."/>
            <person name="Higuchi S."/>
            <person name="Fujiwara T."/>
            <person name="Onuma R."/>
            <person name="Era A."/>
            <person name="Ohbayashi R."/>
            <person name="Uzuka A."/>
            <person name="Nozaki H."/>
            <person name="Yoshikawa H."/>
            <person name="Miyagishima S.Y."/>
        </authorList>
    </citation>
    <scope>NUCLEOTIDE SEQUENCE [LARGE SCALE GENOMIC DNA]</scope>
    <source>
        <strain evidence="3 4">NIES-2499</strain>
    </source>
</reference>
<name>A0A250WXD7_9CHLO</name>
<gene>
    <name evidence="3" type="ORF">CEUSTIGMA_g2803.t1</name>
</gene>
<evidence type="ECO:0000256" key="2">
    <source>
        <dbReference type="SAM" id="MobiDB-lite"/>
    </source>
</evidence>
<dbReference type="Proteomes" id="UP000232323">
    <property type="component" value="Unassembled WGS sequence"/>
</dbReference>
<keyword evidence="4" id="KW-1185">Reference proteome</keyword>
<organism evidence="3 4">
    <name type="scientific">Chlamydomonas eustigma</name>
    <dbReference type="NCBI Taxonomy" id="1157962"/>
    <lineage>
        <taxon>Eukaryota</taxon>
        <taxon>Viridiplantae</taxon>
        <taxon>Chlorophyta</taxon>
        <taxon>core chlorophytes</taxon>
        <taxon>Chlorophyceae</taxon>
        <taxon>CS clade</taxon>
        <taxon>Chlamydomonadales</taxon>
        <taxon>Chlamydomonadaceae</taxon>
        <taxon>Chlamydomonas</taxon>
    </lineage>
</organism>
<evidence type="ECO:0000256" key="1">
    <source>
        <dbReference type="SAM" id="Coils"/>
    </source>
</evidence>
<feature type="coiled-coil region" evidence="1">
    <location>
        <begin position="1138"/>
        <end position="1165"/>
    </location>
</feature>
<feature type="compositionally biased region" description="Basic and acidic residues" evidence="2">
    <location>
        <begin position="1070"/>
        <end position="1084"/>
    </location>
</feature>
<dbReference type="PANTHER" id="PTHR33331">
    <property type="entry name" value="COILED-COIL DOMAIN-CONTAINING PROTEIN 162"/>
    <property type="match status" value="1"/>
</dbReference>
<dbReference type="OrthoDB" id="539796at2759"/>
<feature type="compositionally biased region" description="Polar residues" evidence="2">
    <location>
        <begin position="1039"/>
        <end position="1053"/>
    </location>
</feature>
<feature type="region of interest" description="Disordered" evidence="2">
    <location>
        <begin position="1387"/>
        <end position="1484"/>
    </location>
</feature>
<comment type="caution">
    <text evidence="3">The sequence shown here is derived from an EMBL/GenBank/DDBJ whole genome shotgun (WGS) entry which is preliminary data.</text>
</comment>
<dbReference type="EMBL" id="BEGY01000012">
    <property type="protein sequence ID" value="GAX75359.1"/>
    <property type="molecule type" value="Genomic_DNA"/>
</dbReference>
<feature type="region of interest" description="Disordered" evidence="2">
    <location>
        <begin position="1285"/>
        <end position="1361"/>
    </location>
</feature>